<dbReference type="OrthoDB" id="337038at2759"/>
<dbReference type="Pfam" id="PF00188">
    <property type="entry name" value="CAP"/>
    <property type="match status" value="1"/>
</dbReference>
<sequence length="145" mass="16328">VNTHNTDRAKHGVAGLKWDNDAAKYAQNWANNCDFKHSGGKYGENLFGVWATGAFDYINQTKADITDGWYAEIAKYDFNNPGFSEETGHFTQVVWKSSKKLGCAWNQNPCISNNVPFYKFVCEYDPPGNVIGDNGSYFRDNVPRP</sequence>
<dbReference type="Proteomes" id="UP000799324">
    <property type="component" value="Unassembled WGS sequence"/>
</dbReference>
<reference evidence="2" key="1">
    <citation type="journal article" date="2020" name="Stud. Mycol.">
        <title>101 Dothideomycetes genomes: a test case for predicting lifestyles and emergence of pathogens.</title>
        <authorList>
            <person name="Haridas S."/>
            <person name="Albert R."/>
            <person name="Binder M."/>
            <person name="Bloem J."/>
            <person name="Labutti K."/>
            <person name="Salamov A."/>
            <person name="Andreopoulos B."/>
            <person name="Baker S."/>
            <person name="Barry K."/>
            <person name="Bills G."/>
            <person name="Bluhm B."/>
            <person name="Cannon C."/>
            <person name="Castanera R."/>
            <person name="Culley D."/>
            <person name="Daum C."/>
            <person name="Ezra D."/>
            <person name="Gonzalez J."/>
            <person name="Henrissat B."/>
            <person name="Kuo A."/>
            <person name="Liang C."/>
            <person name="Lipzen A."/>
            <person name="Lutzoni F."/>
            <person name="Magnuson J."/>
            <person name="Mondo S."/>
            <person name="Nolan M."/>
            <person name="Ohm R."/>
            <person name="Pangilinan J."/>
            <person name="Park H.-J."/>
            <person name="Ramirez L."/>
            <person name="Alfaro M."/>
            <person name="Sun H."/>
            <person name="Tritt A."/>
            <person name="Yoshinaga Y."/>
            <person name="Zwiers L.-H."/>
            <person name="Turgeon B."/>
            <person name="Goodwin S."/>
            <person name="Spatafora J."/>
            <person name="Crous P."/>
            <person name="Grigoriev I."/>
        </authorList>
    </citation>
    <scope>NUCLEOTIDE SEQUENCE</scope>
    <source>
        <strain evidence="2">CBS 122681</strain>
    </source>
</reference>
<dbReference type="SUPFAM" id="SSF55797">
    <property type="entry name" value="PR-1-like"/>
    <property type="match status" value="1"/>
</dbReference>
<dbReference type="InterPro" id="IPR035940">
    <property type="entry name" value="CAP_sf"/>
</dbReference>
<dbReference type="PROSITE" id="PS01009">
    <property type="entry name" value="CRISP_1"/>
    <property type="match status" value="1"/>
</dbReference>
<evidence type="ECO:0000313" key="3">
    <source>
        <dbReference type="Proteomes" id="UP000799324"/>
    </source>
</evidence>
<accession>A0A6A6T088</accession>
<dbReference type="Gene3D" id="3.40.33.10">
    <property type="entry name" value="CAP"/>
    <property type="match status" value="1"/>
</dbReference>
<proteinExistence type="predicted"/>
<gene>
    <name evidence="2" type="ORF">K491DRAFT_550918</name>
</gene>
<dbReference type="InterPro" id="IPR002413">
    <property type="entry name" value="V5_allergen-like"/>
</dbReference>
<feature type="domain" description="SCP" evidence="1">
    <location>
        <begin position="1"/>
        <end position="132"/>
    </location>
</feature>
<protein>
    <submittedName>
        <fullName evidence="2">PR-1-like protein</fullName>
    </submittedName>
</protein>
<name>A0A6A6T088_9PLEO</name>
<feature type="non-terminal residue" evidence="2">
    <location>
        <position position="145"/>
    </location>
</feature>
<dbReference type="GO" id="GO:0005576">
    <property type="term" value="C:extracellular region"/>
    <property type="evidence" value="ECO:0007669"/>
    <property type="project" value="InterPro"/>
</dbReference>
<dbReference type="InterPro" id="IPR001283">
    <property type="entry name" value="CRISP-related"/>
</dbReference>
<keyword evidence="3" id="KW-1185">Reference proteome</keyword>
<organism evidence="2 3">
    <name type="scientific">Lophiostoma macrostomum CBS 122681</name>
    <dbReference type="NCBI Taxonomy" id="1314788"/>
    <lineage>
        <taxon>Eukaryota</taxon>
        <taxon>Fungi</taxon>
        <taxon>Dikarya</taxon>
        <taxon>Ascomycota</taxon>
        <taxon>Pezizomycotina</taxon>
        <taxon>Dothideomycetes</taxon>
        <taxon>Pleosporomycetidae</taxon>
        <taxon>Pleosporales</taxon>
        <taxon>Lophiostomataceae</taxon>
        <taxon>Lophiostoma</taxon>
    </lineage>
</organism>
<dbReference type="PRINTS" id="PR00837">
    <property type="entry name" value="V5TPXLIKE"/>
</dbReference>
<dbReference type="PRINTS" id="PR00838">
    <property type="entry name" value="V5ALLERGEN"/>
</dbReference>
<dbReference type="AlphaFoldDB" id="A0A6A6T088"/>
<evidence type="ECO:0000313" key="2">
    <source>
        <dbReference type="EMBL" id="KAF2653439.1"/>
    </source>
</evidence>
<evidence type="ECO:0000259" key="1">
    <source>
        <dbReference type="SMART" id="SM00198"/>
    </source>
</evidence>
<dbReference type="PANTHER" id="PTHR10334">
    <property type="entry name" value="CYSTEINE-RICH SECRETORY PROTEIN-RELATED"/>
    <property type="match status" value="1"/>
</dbReference>
<dbReference type="EMBL" id="MU004381">
    <property type="protein sequence ID" value="KAF2653439.1"/>
    <property type="molecule type" value="Genomic_DNA"/>
</dbReference>
<dbReference type="SMART" id="SM00198">
    <property type="entry name" value="SCP"/>
    <property type="match status" value="1"/>
</dbReference>
<feature type="non-terminal residue" evidence="2">
    <location>
        <position position="1"/>
    </location>
</feature>
<dbReference type="InterPro" id="IPR018244">
    <property type="entry name" value="Allrgn_V5/Tpx1_CS"/>
</dbReference>
<dbReference type="InterPro" id="IPR014044">
    <property type="entry name" value="CAP_dom"/>
</dbReference>